<dbReference type="Pfam" id="PF02682">
    <property type="entry name" value="CT_C_D"/>
    <property type="match status" value="1"/>
</dbReference>
<dbReference type="PANTHER" id="PTHR34698:SF2">
    <property type="entry name" value="5-OXOPROLINASE SUBUNIT B"/>
    <property type="match status" value="1"/>
</dbReference>
<dbReference type="SUPFAM" id="SSF160467">
    <property type="entry name" value="PH0987 N-terminal domain-like"/>
    <property type="match status" value="1"/>
</dbReference>
<dbReference type="OrthoDB" id="9778567at2"/>
<evidence type="ECO:0000259" key="4">
    <source>
        <dbReference type="SMART" id="SM00796"/>
    </source>
</evidence>
<dbReference type="InterPro" id="IPR010016">
    <property type="entry name" value="PxpB"/>
</dbReference>
<dbReference type="SUPFAM" id="SSF50891">
    <property type="entry name" value="Cyclophilin-like"/>
    <property type="match status" value="1"/>
</dbReference>
<gene>
    <name evidence="6" type="ORF">G5A66_04940</name>
    <name evidence="5" type="ORF">G5A75_03260</name>
</gene>
<reference evidence="7 8" key="1">
    <citation type="journal article" date="2020" name="Cell Host Microbe">
        <title>Functional and Genomic Variation between Human-Derived Isolates of Lachnospiraceae Reveals Inter- and Intra-Species Diversity.</title>
        <authorList>
            <person name="Sorbara M.T."/>
            <person name="Littmann E.R."/>
            <person name="Fontana E."/>
            <person name="Moody T.U."/>
            <person name="Kohout C.E."/>
            <person name="Gjonbalaj M."/>
            <person name="Eaton V."/>
            <person name="Seok R."/>
            <person name="Leiner I.M."/>
            <person name="Pamer E.G."/>
        </authorList>
    </citation>
    <scope>NUCLEOTIDE SEQUENCE [LARGE SCALE GENOMIC DNA]</scope>
    <source>
        <strain evidence="6 7">MSK.17.11</strain>
        <strain evidence="5 8">MSK.17.38</strain>
    </source>
</reference>
<dbReference type="Gene3D" id="3.30.1360.40">
    <property type="match status" value="1"/>
</dbReference>
<dbReference type="RefSeq" id="WP_101694106.1">
    <property type="nucleotide sequence ID" value="NZ_JAAITX010000002.1"/>
</dbReference>
<dbReference type="GO" id="GO:0005524">
    <property type="term" value="F:ATP binding"/>
    <property type="evidence" value="ECO:0007669"/>
    <property type="project" value="UniProtKB-KW"/>
</dbReference>
<feature type="domain" description="Carboxyltransferase" evidence="4">
    <location>
        <begin position="3"/>
        <end position="204"/>
    </location>
</feature>
<dbReference type="AlphaFoldDB" id="A0A850HIT8"/>
<dbReference type="PANTHER" id="PTHR34698">
    <property type="entry name" value="5-OXOPROLINASE SUBUNIT B"/>
    <property type="match status" value="1"/>
</dbReference>
<evidence type="ECO:0000313" key="5">
    <source>
        <dbReference type="EMBL" id="NSK13906.1"/>
    </source>
</evidence>
<evidence type="ECO:0000256" key="2">
    <source>
        <dbReference type="ARBA" id="ARBA00022801"/>
    </source>
</evidence>
<dbReference type="InterPro" id="IPR029000">
    <property type="entry name" value="Cyclophilin-like_dom_sf"/>
</dbReference>
<keyword evidence="2 6" id="KW-0378">Hydrolase</keyword>
<keyword evidence="3" id="KW-0067">ATP-binding</keyword>
<dbReference type="InterPro" id="IPR003833">
    <property type="entry name" value="CT_C_D"/>
</dbReference>
<evidence type="ECO:0000313" key="6">
    <source>
        <dbReference type="EMBL" id="NVH58007.1"/>
    </source>
</evidence>
<dbReference type="EMBL" id="JAAIUO010000002">
    <property type="protein sequence ID" value="NSK13906.1"/>
    <property type="molecule type" value="Genomic_DNA"/>
</dbReference>
<reference evidence="6" key="2">
    <citation type="submission" date="2020-02" db="EMBL/GenBank/DDBJ databases">
        <authorList>
            <person name="Littmann E."/>
            <person name="Sorbara M."/>
        </authorList>
    </citation>
    <scope>NUCLEOTIDE SEQUENCE</scope>
    <source>
        <strain evidence="6">MSK.17.11</strain>
        <strain evidence="5">MSK.17.38</strain>
    </source>
</reference>
<proteinExistence type="predicted"/>
<name>A0A850HIT8_9FIRM</name>
<accession>A0A850HIT8</accession>
<comment type="caution">
    <text evidence="6">The sequence shown here is derived from an EMBL/GenBank/DDBJ whole genome shotgun (WGS) entry which is preliminary data.</text>
</comment>
<evidence type="ECO:0000256" key="3">
    <source>
        <dbReference type="ARBA" id="ARBA00022840"/>
    </source>
</evidence>
<dbReference type="SMART" id="SM00796">
    <property type="entry name" value="AHS1"/>
    <property type="match status" value="1"/>
</dbReference>
<evidence type="ECO:0000313" key="7">
    <source>
        <dbReference type="Proteomes" id="UP000528555"/>
    </source>
</evidence>
<evidence type="ECO:0000313" key="8">
    <source>
        <dbReference type="Proteomes" id="UP000701680"/>
    </source>
</evidence>
<keyword evidence="1" id="KW-0547">Nucleotide-binding</keyword>
<protein>
    <submittedName>
        <fullName evidence="6">Allophanate hydrolase subunit 1</fullName>
    </submittedName>
</protein>
<evidence type="ECO:0000256" key="1">
    <source>
        <dbReference type="ARBA" id="ARBA00022741"/>
    </source>
</evidence>
<dbReference type="GO" id="GO:0016787">
    <property type="term" value="F:hydrolase activity"/>
    <property type="evidence" value="ECO:0007669"/>
    <property type="project" value="UniProtKB-KW"/>
</dbReference>
<dbReference type="Gene3D" id="2.40.100.10">
    <property type="entry name" value="Cyclophilin-like"/>
    <property type="match status" value="1"/>
</dbReference>
<dbReference type="Proteomes" id="UP000528555">
    <property type="component" value="Unassembled WGS sequence"/>
</dbReference>
<dbReference type="EMBL" id="JAAITX010000002">
    <property type="protein sequence ID" value="NVH58007.1"/>
    <property type="molecule type" value="Genomic_DNA"/>
</dbReference>
<keyword evidence="7" id="KW-1185">Reference proteome</keyword>
<organism evidence="6 7">
    <name type="scientific">Dorea phocaeensis</name>
    <dbReference type="NCBI Taxonomy" id="2040291"/>
    <lineage>
        <taxon>Bacteria</taxon>
        <taxon>Bacillati</taxon>
        <taxon>Bacillota</taxon>
        <taxon>Clostridia</taxon>
        <taxon>Lachnospirales</taxon>
        <taxon>Lachnospiraceae</taxon>
        <taxon>Dorea</taxon>
    </lineage>
</organism>
<sequence>MEVKFLIAGDCAVSIQMGNVISLEVNRQVRMLQEELEKHPIHGVTEMVPTYASLMIHYRPDKISFEQLKEEVMKRTCGMEQVEDTKKIIKEIPICYEGELGMDLEECAALENLSTEDVIKMHSGHEYYAYMLGFAPGHAYMARFEEPFHFKRRPTPRVHISARSIVVQENLSNLIPFDQPCGWNIIGTTPLTICDYTKKDPFLVHAGEWVKFIPVSRREYDKIREADLRGNYHVKTYEKAVE</sequence>
<dbReference type="Proteomes" id="UP000701680">
    <property type="component" value="Unassembled WGS sequence"/>
</dbReference>